<organism evidence="1 2">
    <name type="scientific">Riccia sorocarpa</name>
    <dbReference type="NCBI Taxonomy" id="122646"/>
    <lineage>
        <taxon>Eukaryota</taxon>
        <taxon>Viridiplantae</taxon>
        <taxon>Streptophyta</taxon>
        <taxon>Embryophyta</taxon>
        <taxon>Marchantiophyta</taxon>
        <taxon>Marchantiopsida</taxon>
        <taxon>Marchantiidae</taxon>
        <taxon>Marchantiales</taxon>
        <taxon>Ricciaceae</taxon>
        <taxon>Riccia</taxon>
    </lineage>
</organism>
<name>A0ABD3HP46_9MARC</name>
<accession>A0ABD3HP46</accession>
<dbReference type="AlphaFoldDB" id="A0ABD3HP46"/>
<keyword evidence="2" id="KW-1185">Reference proteome</keyword>
<evidence type="ECO:0000313" key="1">
    <source>
        <dbReference type="EMBL" id="KAL3692184.1"/>
    </source>
</evidence>
<dbReference type="EMBL" id="JBJQOH010000003">
    <property type="protein sequence ID" value="KAL3692184.1"/>
    <property type="molecule type" value="Genomic_DNA"/>
</dbReference>
<evidence type="ECO:0000313" key="2">
    <source>
        <dbReference type="Proteomes" id="UP001633002"/>
    </source>
</evidence>
<dbReference type="Proteomes" id="UP001633002">
    <property type="component" value="Unassembled WGS sequence"/>
</dbReference>
<gene>
    <name evidence="1" type="ORF">R1sor_005835</name>
</gene>
<comment type="caution">
    <text evidence="1">The sequence shown here is derived from an EMBL/GenBank/DDBJ whole genome shotgun (WGS) entry which is preliminary data.</text>
</comment>
<sequence length="78" mass="8635">MEFDVMDLEWEIHGRFDDSDHHDNDHSLFHAQRLSGNAAAHDIPEFASFIPLVAGDLEPDRASSDPPLEGIGSNCLCC</sequence>
<proteinExistence type="predicted"/>
<protein>
    <submittedName>
        <fullName evidence="1">Uncharacterized protein</fullName>
    </submittedName>
</protein>
<reference evidence="1 2" key="1">
    <citation type="submission" date="2024-09" db="EMBL/GenBank/DDBJ databases">
        <title>Chromosome-scale assembly of Riccia sorocarpa.</title>
        <authorList>
            <person name="Paukszto L."/>
        </authorList>
    </citation>
    <scope>NUCLEOTIDE SEQUENCE [LARGE SCALE GENOMIC DNA]</scope>
    <source>
        <strain evidence="1">LP-2024</strain>
        <tissue evidence="1">Aerial parts of the thallus</tissue>
    </source>
</reference>